<reference evidence="7 9" key="1">
    <citation type="submission" date="2015-11" db="EMBL/GenBank/DDBJ databases">
        <title>Genomic analysis of 38 Legionella species identifies large and diverse effector repertoires.</title>
        <authorList>
            <person name="Burstein D."/>
            <person name="Amaro F."/>
            <person name="Zusman T."/>
            <person name="Lifshitz Z."/>
            <person name="Cohen O."/>
            <person name="Gilbert J.A."/>
            <person name="Pupko T."/>
            <person name="Shuman H.A."/>
            <person name="Segal G."/>
        </authorList>
    </citation>
    <scope>NUCLEOTIDE SEQUENCE [LARGE SCALE GENOMIC DNA]</scope>
    <source>
        <strain evidence="7 9">WO-44C</strain>
    </source>
</reference>
<dbReference type="InterPro" id="IPR029063">
    <property type="entry name" value="SAM-dependent_MTases_sf"/>
</dbReference>
<dbReference type="EC" id="2.1.1.79" evidence="8"/>
<dbReference type="NCBIfam" id="NF008686">
    <property type="entry name" value="PRK11705.1"/>
    <property type="match status" value="1"/>
</dbReference>
<evidence type="ECO:0000313" key="9">
    <source>
        <dbReference type="Proteomes" id="UP000054698"/>
    </source>
</evidence>
<dbReference type="PANTHER" id="PTHR43667:SF1">
    <property type="entry name" value="CYCLOPROPANE-FATTY-ACYL-PHOSPHOLIPID SYNTHASE"/>
    <property type="match status" value="1"/>
</dbReference>
<evidence type="ECO:0000256" key="2">
    <source>
        <dbReference type="ARBA" id="ARBA00022603"/>
    </source>
</evidence>
<gene>
    <name evidence="8" type="primary">cfa_2</name>
    <name evidence="7" type="ORF">Lfee_1251</name>
    <name evidence="8" type="ORF">NCTC12022_03530</name>
</gene>
<keyword evidence="9" id="KW-1185">Reference proteome</keyword>
<dbReference type="SUPFAM" id="SSF53335">
    <property type="entry name" value="S-adenosyl-L-methionine-dependent methyltransferases"/>
    <property type="match status" value="1"/>
</dbReference>
<dbReference type="OrthoDB" id="9782855at2"/>
<dbReference type="EMBL" id="UASS01000040">
    <property type="protein sequence ID" value="SPX62765.1"/>
    <property type="molecule type" value="Genomic_DNA"/>
</dbReference>
<dbReference type="STRING" id="453.Lfee_1251"/>
<evidence type="ECO:0000256" key="3">
    <source>
        <dbReference type="ARBA" id="ARBA00022679"/>
    </source>
</evidence>
<keyword evidence="4" id="KW-0949">S-adenosyl-L-methionine</keyword>
<dbReference type="Pfam" id="PF02353">
    <property type="entry name" value="CMAS"/>
    <property type="match status" value="1"/>
</dbReference>
<dbReference type="Proteomes" id="UP000054698">
    <property type="component" value="Unassembled WGS sequence"/>
</dbReference>
<evidence type="ECO:0000313" key="8">
    <source>
        <dbReference type="EMBL" id="SPX62765.1"/>
    </source>
</evidence>
<organism evidence="7 9">
    <name type="scientific">Legionella feeleii</name>
    <dbReference type="NCBI Taxonomy" id="453"/>
    <lineage>
        <taxon>Bacteria</taxon>
        <taxon>Pseudomonadati</taxon>
        <taxon>Pseudomonadota</taxon>
        <taxon>Gammaproteobacteria</taxon>
        <taxon>Legionellales</taxon>
        <taxon>Legionellaceae</taxon>
        <taxon>Legionella</taxon>
    </lineage>
</organism>
<keyword evidence="5" id="KW-0443">Lipid metabolism</keyword>
<dbReference type="Gene3D" id="3.40.50.150">
    <property type="entry name" value="Vaccinia Virus protein VP39"/>
    <property type="match status" value="1"/>
</dbReference>
<evidence type="ECO:0000256" key="1">
    <source>
        <dbReference type="ARBA" id="ARBA00010815"/>
    </source>
</evidence>
<dbReference type="GO" id="GO:0032259">
    <property type="term" value="P:methylation"/>
    <property type="evidence" value="ECO:0007669"/>
    <property type="project" value="UniProtKB-KW"/>
</dbReference>
<name>A0A0W0TYX6_9GAMM</name>
<dbReference type="InterPro" id="IPR003333">
    <property type="entry name" value="CMAS"/>
</dbReference>
<feature type="active site" evidence="6">
    <location>
        <position position="224"/>
    </location>
</feature>
<dbReference type="AlphaFoldDB" id="A0A0W0TYX6"/>
<evidence type="ECO:0000313" key="10">
    <source>
        <dbReference type="Proteomes" id="UP000251942"/>
    </source>
</evidence>
<evidence type="ECO:0000256" key="5">
    <source>
        <dbReference type="ARBA" id="ARBA00023098"/>
    </source>
</evidence>
<reference evidence="8 10" key="2">
    <citation type="submission" date="2018-06" db="EMBL/GenBank/DDBJ databases">
        <authorList>
            <consortium name="Pathogen Informatics"/>
            <person name="Doyle S."/>
        </authorList>
    </citation>
    <scope>NUCLEOTIDE SEQUENCE [LARGE SCALE GENOMIC DNA]</scope>
    <source>
        <strain evidence="8 10">NCTC12022</strain>
    </source>
</reference>
<sequence>MIFCSYTRIDNNSNAQTLEQAQLAKLDLSCRKLLLKPGMRLLDIGCGWGALAKYAAEKYDVEVVGITISKQQYELARERCKNLPVEIRFQDYRDVDEKFDRIVSLGMFEHVRYMNYRHYMQIVHDCLVDEGLFLLHTIGGNESTTQVMPWIAKYIFPNGMLPSVMQIGKATEKLLIMEDWHNFGVDYYKTLMAWHNNFNQHWQLIKANYDETFFRMWNYYLLCCAGGFNSRVMQLWQIVFSKTGIKGGYDSVR</sequence>
<keyword evidence="2 8" id="KW-0489">Methyltransferase</keyword>
<dbReference type="PATRIC" id="fig|453.4.peg.1357"/>
<keyword evidence="3 8" id="KW-0808">Transferase</keyword>
<dbReference type="Proteomes" id="UP000251942">
    <property type="component" value="Unassembled WGS sequence"/>
</dbReference>
<dbReference type="EMBL" id="LNYB01000039">
    <property type="protein sequence ID" value="KTD00614.1"/>
    <property type="molecule type" value="Genomic_DNA"/>
</dbReference>
<dbReference type="CDD" id="cd02440">
    <property type="entry name" value="AdoMet_MTases"/>
    <property type="match status" value="1"/>
</dbReference>
<accession>A0A0W0TYX6</accession>
<evidence type="ECO:0000256" key="4">
    <source>
        <dbReference type="ARBA" id="ARBA00022691"/>
    </source>
</evidence>
<dbReference type="PANTHER" id="PTHR43667">
    <property type="entry name" value="CYCLOPROPANE-FATTY-ACYL-PHOSPHOLIPID SYNTHASE"/>
    <property type="match status" value="1"/>
</dbReference>
<evidence type="ECO:0000256" key="6">
    <source>
        <dbReference type="PIRSR" id="PIRSR003085-1"/>
    </source>
</evidence>
<dbReference type="GO" id="GO:0008825">
    <property type="term" value="F:cyclopropane-fatty-acyl-phospholipid synthase activity"/>
    <property type="evidence" value="ECO:0007669"/>
    <property type="project" value="UniProtKB-EC"/>
</dbReference>
<dbReference type="InterPro" id="IPR050723">
    <property type="entry name" value="CFA/CMAS"/>
</dbReference>
<dbReference type="PIRSF" id="PIRSF003085">
    <property type="entry name" value="CMAS"/>
    <property type="match status" value="1"/>
</dbReference>
<protein>
    <submittedName>
        <fullName evidence="7">Cyclopropane fatty acid synthase</fullName>
        <ecNumber evidence="8">2.1.1.79</ecNumber>
    </submittedName>
</protein>
<proteinExistence type="inferred from homology"/>
<dbReference type="GO" id="GO:0008610">
    <property type="term" value="P:lipid biosynthetic process"/>
    <property type="evidence" value="ECO:0007669"/>
    <property type="project" value="InterPro"/>
</dbReference>
<comment type="similarity">
    <text evidence="1">Belongs to the CFA/CMAS family.</text>
</comment>
<evidence type="ECO:0000313" key="7">
    <source>
        <dbReference type="EMBL" id="KTD00614.1"/>
    </source>
</evidence>